<reference evidence="5 6" key="1">
    <citation type="journal article" date="2016" name="Nat. Commun.">
        <title>Thousands of microbial genomes shed light on interconnected biogeochemical processes in an aquifer system.</title>
        <authorList>
            <person name="Anantharaman K."/>
            <person name="Brown C.T."/>
            <person name="Hug L.A."/>
            <person name="Sharon I."/>
            <person name="Castelle C.J."/>
            <person name="Probst A.J."/>
            <person name="Thomas B.C."/>
            <person name="Singh A."/>
            <person name="Wilkins M.J."/>
            <person name="Karaoz U."/>
            <person name="Brodie E.L."/>
            <person name="Williams K.H."/>
            <person name="Hubbard S.S."/>
            <person name="Banfield J.F."/>
        </authorList>
    </citation>
    <scope>NUCLEOTIDE SEQUENCE [LARGE SCALE GENOMIC DNA]</scope>
</reference>
<keyword evidence="1" id="KW-0378">Hydrolase</keyword>
<keyword evidence="3" id="KW-0624">Polysaccharide degradation</keyword>
<dbReference type="Proteomes" id="UP000178370">
    <property type="component" value="Unassembled WGS sequence"/>
</dbReference>
<dbReference type="GO" id="GO:0004553">
    <property type="term" value="F:hydrolase activity, hydrolyzing O-glycosyl compounds"/>
    <property type="evidence" value="ECO:0007669"/>
    <property type="project" value="InterPro"/>
</dbReference>
<keyword evidence="2" id="KW-0119">Carbohydrate metabolism</keyword>
<dbReference type="InterPro" id="IPR017853">
    <property type="entry name" value="GH"/>
</dbReference>
<dbReference type="GO" id="GO:0000272">
    <property type="term" value="P:polysaccharide catabolic process"/>
    <property type="evidence" value="ECO:0007669"/>
    <property type="project" value="UniProtKB-KW"/>
</dbReference>
<protein>
    <recommendedName>
        <fullName evidence="4">GH10 domain-containing protein</fullName>
    </recommendedName>
</protein>
<dbReference type="STRING" id="1798482.A2763_04455"/>
<accession>A0A1F6CN00</accession>
<sequence length="334" mass="39247">MLRLILKVLVAGVLIAILYLLLTLRPVPAQVTYGVSFSTLQAEHLGLDWREVYSALLNDLKARNLRIPAYWQRTESSRDAYDWRELDFQLEMAETRGARVVLAVGRRLPRWPECHIPQWAQDLSWEGQKIELREYITAVVQRYKGNSAIQYWQVENEPYLKAFAFDHCGPLDEEFLKEEIALVHSLDARPVLLTDSGNLGKWVGPYKNGDAFGTSLYLYFWNPELGQFKTKLPALIYRLKERSMEIFFGPKKTFLIELSLEPWLVEPTQDASLESQLSRMDIDKFHEVIEYARKTSFDTQYLWGVEWWYYLKEKHQHPEFWDAAKMIYAQNAKK</sequence>
<dbReference type="InterPro" id="IPR001000">
    <property type="entry name" value="GH10_dom"/>
</dbReference>
<evidence type="ECO:0000313" key="6">
    <source>
        <dbReference type="Proteomes" id="UP000178370"/>
    </source>
</evidence>
<proteinExistence type="predicted"/>
<feature type="domain" description="GH10" evidence="4">
    <location>
        <begin position="71"/>
        <end position="158"/>
    </location>
</feature>
<dbReference type="Gene3D" id="3.20.20.80">
    <property type="entry name" value="Glycosidases"/>
    <property type="match status" value="1"/>
</dbReference>
<dbReference type="SUPFAM" id="SSF51445">
    <property type="entry name" value="(Trans)glycosidases"/>
    <property type="match status" value="1"/>
</dbReference>
<evidence type="ECO:0000313" key="5">
    <source>
        <dbReference type="EMBL" id="OGG50586.1"/>
    </source>
</evidence>
<dbReference type="AlphaFoldDB" id="A0A1F6CN00"/>
<dbReference type="Pfam" id="PF00331">
    <property type="entry name" value="Glyco_hydro_10"/>
    <property type="match status" value="1"/>
</dbReference>
<evidence type="ECO:0000256" key="2">
    <source>
        <dbReference type="ARBA" id="ARBA00023277"/>
    </source>
</evidence>
<gene>
    <name evidence="5" type="ORF">A2763_04455</name>
</gene>
<comment type="caution">
    <text evidence="5">The sequence shown here is derived from an EMBL/GenBank/DDBJ whole genome shotgun (WGS) entry which is preliminary data.</text>
</comment>
<evidence type="ECO:0000256" key="3">
    <source>
        <dbReference type="ARBA" id="ARBA00023326"/>
    </source>
</evidence>
<dbReference type="EMBL" id="MFKV01000011">
    <property type="protein sequence ID" value="OGG50586.1"/>
    <property type="molecule type" value="Genomic_DNA"/>
</dbReference>
<evidence type="ECO:0000256" key="1">
    <source>
        <dbReference type="ARBA" id="ARBA00022801"/>
    </source>
</evidence>
<name>A0A1F6CN00_9BACT</name>
<evidence type="ECO:0000259" key="4">
    <source>
        <dbReference type="Pfam" id="PF00331"/>
    </source>
</evidence>
<organism evidence="5 6">
    <name type="scientific">Candidatus Kaiserbacteria bacterium RIFCSPHIGHO2_01_FULL_54_36</name>
    <dbReference type="NCBI Taxonomy" id="1798482"/>
    <lineage>
        <taxon>Bacteria</taxon>
        <taxon>Candidatus Kaiseribacteriota</taxon>
    </lineage>
</organism>